<protein>
    <submittedName>
        <fullName evidence="1">Uncharacterized protein</fullName>
    </submittedName>
</protein>
<dbReference type="Proteomes" id="UP000297245">
    <property type="component" value="Unassembled WGS sequence"/>
</dbReference>
<accession>A0A4S8L2I8</accession>
<organism evidence="1 2">
    <name type="scientific">Dendrothele bispora (strain CBS 962.96)</name>
    <dbReference type="NCBI Taxonomy" id="1314807"/>
    <lineage>
        <taxon>Eukaryota</taxon>
        <taxon>Fungi</taxon>
        <taxon>Dikarya</taxon>
        <taxon>Basidiomycota</taxon>
        <taxon>Agaricomycotina</taxon>
        <taxon>Agaricomycetes</taxon>
        <taxon>Agaricomycetidae</taxon>
        <taxon>Agaricales</taxon>
        <taxon>Agaricales incertae sedis</taxon>
        <taxon>Dendrothele</taxon>
    </lineage>
</organism>
<name>A0A4S8L2I8_DENBC</name>
<proteinExistence type="predicted"/>
<gene>
    <name evidence="1" type="ORF">K435DRAFT_784526</name>
</gene>
<sequence length="61" mass="6677">VSSSPYSSSTHLNYLSLSLPPLSFIPERNVPSIVLPDINFLIFPKYFALLPSKPQATSGNI</sequence>
<dbReference type="EMBL" id="ML179715">
    <property type="protein sequence ID" value="THU82682.1"/>
    <property type="molecule type" value="Genomic_DNA"/>
</dbReference>
<evidence type="ECO:0000313" key="1">
    <source>
        <dbReference type="EMBL" id="THU82682.1"/>
    </source>
</evidence>
<reference evidence="1 2" key="1">
    <citation type="journal article" date="2019" name="Nat. Ecol. Evol.">
        <title>Megaphylogeny resolves global patterns of mushroom evolution.</title>
        <authorList>
            <person name="Varga T."/>
            <person name="Krizsan K."/>
            <person name="Foldi C."/>
            <person name="Dima B."/>
            <person name="Sanchez-Garcia M."/>
            <person name="Sanchez-Ramirez S."/>
            <person name="Szollosi G.J."/>
            <person name="Szarkandi J.G."/>
            <person name="Papp V."/>
            <person name="Albert L."/>
            <person name="Andreopoulos W."/>
            <person name="Angelini C."/>
            <person name="Antonin V."/>
            <person name="Barry K.W."/>
            <person name="Bougher N.L."/>
            <person name="Buchanan P."/>
            <person name="Buyck B."/>
            <person name="Bense V."/>
            <person name="Catcheside P."/>
            <person name="Chovatia M."/>
            <person name="Cooper J."/>
            <person name="Damon W."/>
            <person name="Desjardin D."/>
            <person name="Finy P."/>
            <person name="Geml J."/>
            <person name="Haridas S."/>
            <person name="Hughes K."/>
            <person name="Justo A."/>
            <person name="Karasinski D."/>
            <person name="Kautmanova I."/>
            <person name="Kiss B."/>
            <person name="Kocsube S."/>
            <person name="Kotiranta H."/>
            <person name="LaButti K.M."/>
            <person name="Lechner B.E."/>
            <person name="Liimatainen K."/>
            <person name="Lipzen A."/>
            <person name="Lukacs Z."/>
            <person name="Mihaltcheva S."/>
            <person name="Morgado L.N."/>
            <person name="Niskanen T."/>
            <person name="Noordeloos M.E."/>
            <person name="Ohm R.A."/>
            <person name="Ortiz-Santana B."/>
            <person name="Ovrebo C."/>
            <person name="Racz N."/>
            <person name="Riley R."/>
            <person name="Savchenko A."/>
            <person name="Shiryaev A."/>
            <person name="Soop K."/>
            <person name="Spirin V."/>
            <person name="Szebenyi C."/>
            <person name="Tomsovsky M."/>
            <person name="Tulloss R.E."/>
            <person name="Uehling J."/>
            <person name="Grigoriev I.V."/>
            <person name="Vagvolgyi C."/>
            <person name="Papp T."/>
            <person name="Martin F.M."/>
            <person name="Miettinen O."/>
            <person name="Hibbett D.S."/>
            <person name="Nagy L.G."/>
        </authorList>
    </citation>
    <scope>NUCLEOTIDE SEQUENCE [LARGE SCALE GENOMIC DNA]</scope>
    <source>
        <strain evidence="1 2">CBS 962.96</strain>
    </source>
</reference>
<keyword evidence="2" id="KW-1185">Reference proteome</keyword>
<feature type="non-terminal residue" evidence="1">
    <location>
        <position position="61"/>
    </location>
</feature>
<dbReference type="AlphaFoldDB" id="A0A4S8L2I8"/>
<feature type="non-terminal residue" evidence="1">
    <location>
        <position position="1"/>
    </location>
</feature>
<evidence type="ECO:0000313" key="2">
    <source>
        <dbReference type="Proteomes" id="UP000297245"/>
    </source>
</evidence>